<evidence type="ECO:0000313" key="3">
    <source>
        <dbReference type="EMBL" id="TPX09192.1"/>
    </source>
</evidence>
<dbReference type="PANTHER" id="PTHR42791:SF14">
    <property type="entry name" value="N-ACETYLTRANSFERASE DOMAIN-CONTAINING PROTEIN"/>
    <property type="match status" value="1"/>
</dbReference>
<dbReference type="AlphaFoldDB" id="A0A507AIS3"/>
<comment type="caution">
    <text evidence="3">The sequence shown here is derived from an EMBL/GenBank/DDBJ whole genome shotgun (WGS) entry which is preliminary data.</text>
</comment>
<accession>A0A507AIS3</accession>
<dbReference type="EMBL" id="SKBQ01000006">
    <property type="protein sequence ID" value="TPX09192.1"/>
    <property type="molecule type" value="Genomic_DNA"/>
</dbReference>
<dbReference type="GeneID" id="41968993"/>
<dbReference type="EMBL" id="SKBQ01000006">
    <property type="protein sequence ID" value="TPX09086.1"/>
    <property type="molecule type" value="Genomic_DNA"/>
</dbReference>
<proteinExistence type="predicted"/>
<evidence type="ECO:0000259" key="1">
    <source>
        <dbReference type="PROSITE" id="PS51186"/>
    </source>
</evidence>
<dbReference type="InterPro" id="IPR000182">
    <property type="entry name" value="GNAT_dom"/>
</dbReference>
<dbReference type="Gene3D" id="3.40.630.30">
    <property type="match status" value="1"/>
</dbReference>
<evidence type="ECO:0000313" key="4">
    <source>
        <dbReference type="Proteomes" id="UP000319257"/>
    </source>
</evidence>
<dbReference type="PANTHER" id="PTHR42791">
    <property type="entry name" value="GNAT FAMILY ACETYLTRANSFERASE"/>
    <property type="match status" value="1"/>
</dbReference>
<dbReference type="InParanoid" id="A0A507AIS3"/>
<keyword evidence="4" id="KW-1185">Reference proteome</keyword>
<protein>
    <recommendedName>
        <fullName evidence="1">N-acetyltransferase domain-containing protein</fullName>
    </recommendedName>
</protein>
<dbReference type="InterPro" id="IPR052523">
    <property type="entry name" value="Trichothecene_AcTrans"/>
</dbReference>
<dbReference type="Proteomes" id="UP000319257">
    <property type="component" value="Unassembled WGS sequence"/>
</dbReference>
<dbReference type="InterPro" id="IPR016181">
    <property type="entry name" value="Acyl_CoA_acyltransferase"/>
</dbReference>
<evidence type="ECO:0000313" key="2">
    <source>
        <dbReference type="EMBL" id="TPX09086.1"/>
    </source>
</evidence>
<organism evidence="3 4">
    <name type="scientific">Thyridium curvatum</name>
    <dbReference type="NCBI Taxonomy" id="1093900"/>
    <lineage>
        <taxon>Eukaryota</taxon>
        <taxon>Fungi</taxon>
        <taxon>Dikarya</taxon>
        <taxon>Ascomycota</taxon>
        <taxon>Pezizomycotina</taxon>
        <taxon>Sordariomycetes</taxon>
        <taxon>Sordariomycetidae</taxon>
        <taxon>Thyridiales</taxon>
        <taxon>Thyridiaceae</taxon>
        <taxon>Thyridium</taxon>
    </lineage>
</organism>
<reference evidence="3 4" key="1">
    <citation type="submission" date="2019-06" db="EMBL/GenBank/DDBJ databases">
        <title>Draft genome sequence of the filamentous fungus Phialemoniopsis curvata isolated from diesel fuel.</title>
        <authorList>
            <person name="Varaljay V.A."/>
            <person name="Lyon W.J."/>
            <person name="Crouch A.L."/>
            <person name="Drake C.E."/>
            <person name="Hollomon J.M."/>
            <person name="Nadeau L.J."/>
            <person name="Nunn H.S."/>
            <person name="Stevenson B.S."/>
            <person name="Bojanowski C.L."/>
            <person name="Crookes-Goodson W.J."/>
        </authorList>
    </citation>
    <scope>NUCLEOTIDE SEQUENCE [LARGE SCALE GENOMIC DNA]</scope>
    <source>
        <strain evidence="3 4">D216</strain>
    </source>
</reference>
<dbReference type="Pfam" id="PF00583">
    <property type="entry name" value="Acetyltransf_1"/>
    <property type="match status" value="1"/>
</dbReference>
<dbReference type="SUPFAM" id="SSF55729">
    <property type="entry name" value="Acyl-CoA N-acyltransferases (Nat)"/>
    <property type="match status" value="1"/>
</dbReference>
<sequence>MALRIAPVKLADLDTFISEAATAPTPGDDLVAPPNPLAWPVTTSAEAEQRARRCFALQRRRVLEDPTTRFMKVVDDDTGATVAVARWHYYPDGYAYASEAAWEMAPLMSTNDDDDDDEAYPPPNFNVRLHNHILTERDSFRESWIPLGEPCWILMHLVTRPSQRRRGAAGMLVRWGMDRARETGAPAYLEAGVQGMPVYEKFGFVPVGDVRRVSLEGLGEVPGGLKEFVLVNMKWDPRVDGKGDE</sequence>
<gene>
    <name evidence="2" type="ORF">E0L32_001546</name>
    <name evidence="3" type="ORF">E0L32_001652</name>
</gene>
<dbReference type="CDD" id="cd04301">
    <property type="entry name" value="NAT_SF"/>
    <property type="match status" value="1"/>
</dbReference>
<feature type="domain" description="N-acetyltransferase" evidence="1">
    <location>
        <begin position="80"/>
        <end position="236"/>
    </location>
</feature>
<dbReference type="PROSITE" id="PS51186">
    <property type="entry name" value="GNAT"/>
    <property type="match status" value="1"/>
</dbReference>
<name>A0A507AIS3_9PEZI</name>
<dbReference type="RefSeq" id="XP_030990797.1">
    <property type="nucleotide sequence ID" value="XM_031135637.1"/>
</dbReference>
<dbReference type="GO" id="GO:0016747">
    <property type="term" value="F:acyltransferase activity, transferring groups other than amino-acyl groups"/>
    <property type="evidence" value="ECO:0007669"/>
    <property type="project" value="InterPro"/>
</dbReference>
<dbReference type="OrthoDB" id="196847at2759"/>